<evidence type="ECO:0000256" key="14">
    <source>
        <dbReference type="SAM" id="Phobius"/>
    </source>
</evidence>
<feature type="signal peptide" evidence="15">
    <location>
        <begin position="1"/>
        <end position="41"/>
    </location>
</feature>
<dbReference type="InterPro" id="IPR002898">
    <property type="entry name" value="MotA_ExbB_proton_chnl"/>
</dbReference>
<evidence type="ECO:0000256" key="6">
    <source>
        <dbReference type="ARBA" id="ARBA00022519"/>
    </source>
</evidence>
<evidence type="ECO:0000256" key="1">
    <source>
        <dbReference type="ARBA" id="ARBA00004429"/>
    </source>
</evidence>
<reference evidence="17 18" key="1">
    <citation type="submission" date="2016-10" db="EMBL/GenBank/DDBJ databases">
        <authorList>
            <person name="de Groot N.N."/>
        </authorList>
    </citation>
    <scope>NUCLEOTIDE SEQUENCE [LARGE SCALE GENOMIC DNA]</scope>
    <source>
        <strain evidence="17 18">DSM 8512</strain>
    </source>
</reference>
<keyword evidence="10 14" id="KW-0472">Membrane</keyword>
<keyword evidence="18" id="KW-1185">Reference proteome</keyword>
<evidence type="ECO:0000256" key="12">
    <source>
        <dbReference type="RuleBase" id="RU004057"/>
    </source>
</evidence>
<evidence type="ECO:0000256" key="15">
    <source>
        <dbReference type="SAM" id="SignalP"/>
    </source>
</evidence>
<keyword evidence="4 12" id="KW-0813">Transport</keyword>
<feature type="domain" description="MotA/TolQ/ExbB proton channel" evidence="16">
    <location>
        <begin position="283"/>
        <end position="392"/>
    </location>
</feature>
<dbReference type="Proteomes" id="UP000199054">
    <property type="component" value="Unassembled WGS sequence"/>
</dbReference>
<dbReference type="GO" id="GO:0022857">
    <property type="term" value="F:transmembrane transporter activity"/>
    <property type="evidence" value="ECO:0007669"/>
    <property type="project" value="InterPro"/>
</dbReference>
<feature type="transmembrane region" description="Helical" evidence="14">
    <location>
        <begin position="366"/>
        <end position="387"/>
    </location>
</feature>
<feature type="transmembrane region" description="Helical" evidence="14">
    <location>
        <begin position="209"/>
        <end position="231"/>
    </location>
</feature>
<feature type="chain" id="PRO_5011440140" description="Biopolymer transport protein ExbB" evidence="15">
    <location>
        <begin position="42"/>
        <end position="434"/>
    </location>
</feature>
<sequence>MLNCPADRKTERPVSLKSRASAALPLSALLLAMSLPLSVQAQDAPTPGQPPAAEAPATEAPAAEAPATEVPAPTPEAPAAETGTTPATDTPATDAPTAAETPAADAPAAGSEAPADAAQTPAAGAETPDATSATTPDAATPDTETDAPAPAAGPAIDAPEIEPLPAEEPMPSLIEDPAGAVTYILSRPERRDDLPHDLTPWGMFRAADIVVKLVMLGLAFASLVTWTVWLAKTLEIGGAKARVASVLKIVRSSRSLSEAIDRASTKSGPAALMLRAAREEAEMSDAAIAHVGGDGLKERVSSALGRIEAAAGRRISKGTGVLATIGSTAPFVGLFGTVWGIMNAFISISESQTTNLAVVAPGIAEALLATGLGLVAAIPAVVIYNVFARSITGYRQALGDVAAGVERLISRDLDFRDVPTAVAPGLRNHASAAE</sequence>
<evidence type="ECO:0000256" key="4">
    <source>
        <dbReference type="ARBA" id="ARBA00022448"/>
    </source>
</evidence>
<keyword evidence="9 14" id="KW-1133">Transmembrane helix</keyword>
<dbReference type="AlphaFoldDB" id="A0A1H8GNP7"/>
<gene>
    <name evidence="17" type="ORF">SAMN04489859_100760</name>
</gene>
<feature type="transmembrane region" description="Helical" evidence="14">
    <location>
        <begin position="321"/>
        <end position="346"/>
    </location>
</feature>
<evidence type="ECO:0000256" key="3">
    <source>
        <dbReference type="ARBA" id="ARBA00022093"/>
    </source>
</evidence>
<evidence type="ECO:0000259" key="16">
    <source>
        <dbReference type="Pfam" id="PF01618"/>
    </source>
</evidence>
<evidence type="ECO:0000256" key="7">
    <source>
        <dbReference type="ARBA" id="ARBA00022692"/>
    </source>
</evidence>
<evidence type="ECO:0000256" key="13">
    <source>
        <dbReference type="SAM" id="MobiDB-lite"/>
    </source>
</evidence>
<keyword evidence="5" id="KW-1003">Cell membrane</keyword>
<evidence type="ECO:0000313" key="17">
    <source>
        <dbReference type="EMBL" id="SEN45439.1"/>
    </source>
</evidence>
<evidence type="ECO:0000313" key="18">
    <source>
        <dbReference type="Proteomes" id="UP000199054"/>
    </source>
</evidence>
<keyword evidence="7 14" id="KW-0812">Transmembrane</keyword>
<dbReference type="GO" id="GO:0005886">
    <property type="term" value="C:plasma membrane"/>
    <property type="evidence" value="ECO:0007669"/>
    <property type="project" value="UniProtKB-SubCell"/>
</dbReference>
<proteinExistence type="inferred from homology"/>
<dbReference type="InterPro" id="IPR014164">
    <property type="entry name" value="TonB_ExbB_1"/>
</dbReference>
<keyword evidence="15" id="KW-0732">Signal</keyword>
<protein>
    <recommendedName>
        <fullName evidence="3">Biopolymer transport protein ExbB</fullName>
    </recommendedName>
</protein>
<evidence type="ECO:0000256" key="2">
    <source>
        <dbReference type="ARBA" id="ARBA00011471"/>
    </source>
</evidence>
<keyword evidence="8 12" id="KW-0653">Protein transport</keyword>
<dbReference type="InterPro" id="IPR050790">
    <property type="entry name" value="ExbB/TolQ_transport"/>
</dbReference>
<evidence type="ECO:0000256" key="10">
    <source>
        <dbReference type="ARBA" id="ARBA00023136"/>
    </source>
</evidence>
<evidence type="ECO:0000256" key="8">
    <source>
        <dbReference type="ARBA" id="ARBA00022927"/>
    </source>
</evidence>
<dbReference type="GO" id="GO:0017038">
    <property type="term" value="P:protein import"/>
    <property type="evidence" value="ECO:0007669"/>
    <property type="project" value="TreeGrafter"/>
</dbReference>
<feature type="region of interest" description="Disordered" evidence="13">
    <location>
        <begin position="41"/>
        <end position="175"/>
    </location>
</feature>
<dbReference type="EMBL" id="FODE01000007">
    <property type="protein sequence ID" value="SEN45439.1"/>
    <property type="molecule type" value="Genomic_DNA"/>
</dbReference>
<dbReference type="Pfam" id="PF01618">
    <property type="entry name" value="MotA_ExbB"/>
    <property type="match status" value="1"/>
</dbReference>
<dbReference type="STRING" id="34002.SAMN04489859_100760"/>
<dbReference type="OrthoDB" id="9805133at2"/>
<organism evidence="17 18">
    <name type="scientific">Paracoccus alcaliphilus</name>
    <dbReference type="NCBI Taxonomy" id="34002"/>
    <lineage>
        <taxon>Bacteria</taxon>
        <taxon>Pseudomonadati</taxon>
        <taxon>Pseudomonadota</taxon>
        <taxon>Alphaproteobacteria</taxon>
        <taxon>Rhodobacterales</taxon>
        <taxon>Paracoccaceae</taxon>
        <taxon>Paracoccus</taxon>
    </lineage>
</organism>
<feature type="compositionally biased region" description="Low complexity" evidence="13">
    <location>
        <begin position="51"/>
        <end position="171"/>
    </location>
</feature>
<dbReference type="NCBIfam" id="TIGR02797">
    <property type="entry name" value="exbB"/>
    <property type="match status" value="1"/>
</dbReference>
<comment type="similarity">
    <text evidence="12">Belongs to the exbB/tolQ family.</text>
</comment>
<evidence type="ECO:0000256" key="9">
    <source>
        <dbReference type="ARBA" id="ARBA00022989"/>
    </source>
</evidence>
<comment type="subunit">
    <text evidence="2">The accessory proteins ExbB and ExbD seem to form a complex with TonB.</text>
</comment>
<dbReference type="PANTHER" id="PTHR30625">
    <property type="entry name" value="PROTEIN TOLQ"/>
    <property type="match status" value="1"/>
</dbReference>
<accession>A0A1H8GNP7</accession>
<comment type="function">
    <text evidence="11">Involved in the TonB-dependent energy-dependent transport of various receptor-bound substrates. Protects ExbD from proteolytic degradation and functionally stabilizes TonB.</text>
</comment>
<name>A0A1H8GNP7_9RHOB</name>
<dbReference type="PANTHER" id="PTHR30625:SF16">
    <property type="entry name" value="BIOPOLYMER TRANSPORT PROTEIN EXBB"/>
    <property type="match status" value="1"/>
</dbReference>
<keyword evidence="6" id="KW-0997">Cell inner membrane</keyword>
<evidence type="ECO:0000256" key="5">
    <source>
        <dbReference type="ARBA" id="ARBA00022475"/>
    </source>
</evidence>
<evidence type="ECO:0000256" key="11">
    <source>
        <dbReference type="ARBA" id="ARBA00024816"/>
    </source>
</evidence>
<comment type="subcellular location">
    <subcellularLocation>
        <location evidence="1">Cell inner membrane</location>
        <topology evidence="1">Multi-pass membrane protein</topology>
    </subcellularLocation>
    <subcellularLocation>
        <location evidence="12">Membrane</location>
        <topology evidence="12">Multi-pass membrane protein</topology>
    </subcellularLocation>
</comment>